<feature type="binding site" evidence="5">
    <location>
        <begin position="57"/>
        <end position="59"/>
    </location>
    <ligand>
        <name>AMP</name>
        <dbReference type="ChEBI" id="CHEBI:456215"/>
    </ligand>
</feature>
<proteinExistence type="inferred from homology"/>
<keyword evidence="2 5" id="KW-0545">Nucleotide biosynthesis</keyword>
<dbReference type="HAMAP" id="MF_00235">
    <property type="entry name" value="Adenylate_kinase_Adk"/>
    <property type="match status" value="1"/>
</dbReference>
<feature type="binding site" evidence="5">
    <location>
        <position position="133"/>
    </location>
    <ligand>
        <name>AMP</name>
        <dbReference type="ChEBI" id="CHEBI:456215"/>
    </ligand>
</feature>
<dbReference type="CDD" id="cd01428">
    <property type="entry name" value="ADK"/>
    <property type="match status" value="1"/>
</dbReference>
<dbReference type="GO" id="GO:0005737">
    <property type="term" value="C:cytoplasm"/>
    <property type="evidence" value="ECO:0007669"/>
    <property type="project" value="UniProtKB-SubCell"/>
</dbReference>
<reference evidence="8 9" key="1">
    <citation type="submission" date="2019-01" db="EMBL/GenBank/DDBJ databases">
        <title>Egibacter rhizosphaerae EGI 80759T.</title>
        <authorList>
            <person name="Chen D.-D."/>
            <person name="Tian Y."/>
            <person name="Jiao J.-Y."/>
            <person name="Zhang X.-T."/>
            <person name="Zhang Y.-G."/>
            <person name="Zhang Y."/>
            <person name="Xiao M."/>
            <person name="Shu W.-S."/>
            <person name="Li W.-J."/>
        </authorList>
    </citation>
    <scope>NUCLEOTIDE SEQUENCE [LARGE SCALE GENOMIC DNA]</scope>
    <source>
        <strain evidence="8 9">EGI 80759</strain>
    </source>
</reference>
<dbReference type="UniPathway" id="UPA00588">
    <property type="reaction ID" value="UER00649"/>
</dbReference>
<dbReference type="NCBIfam" id="NF011104">
    <property type="entry name" value="PRK14531.1"/>
    <property type="match status" value="1"/>
</dbReference>
<dbReference type="PRINTS" id="PR00094">
    <property type="entry name" value="ADENYLTKNASE"/>
</dbReference>
<comment type="caution">
    <text evidence="5">Lacks conserved residue(s) required for the propagation of feature annotation.</text>
</comment>
<protein>
    <recommendedName>
        <fullName evidence="5 7">Adenylate kinase</fullName>
        <shortName evidence="5">AK</shortName>
        <ecNumber evidence="5 7">2.7.4.3</ecNumber>
    </recommendedName>
    <alternativeName>
        <fullName evidence="5">ATP-AMP transphosphorylase</fullName>
    </alternativeName>
    <alternativeName>
        <fullName evidence="5">ATP:AMP phosphotransferase</fullName>
    </alternativeName>
    <alternativeName>
        <fullName evidence="5">Adenylate monophosphate kinase</fullName>
    </alternativeName>
</protein>
<keyword evidence="9" id="KW-1185">Reference proteome</keyword>
<keyword evidence="4 5" id="KW-0418">Kinase</keyword>
<feature type="binding site" evidence="5">
    <location>
        <begin position="10"/>
        <end position="15"/>
    </location>
    <ligand>
        <name>ATP</name>
        <dbReference type="ChEBI" id="CHEBI:30616"/>
    </ligand>
</feature>
<comment type="subunit">
    <text evidence="5 7">Monomer.</text>
</comment>
<accession>A0A411YGU3</accession>
<organism evidence="8 9">
    <name type="scientific">Egibacter rhizosphaerae</name>
    <dbReference type="NCBI Taxonomy" id="1670831"/>
    <lineage>
        <taxon>Bacteria</taxon>
        <taxon>Bacillati</taxon>
        <taxon>Actinomycetota</taxon>
        <taxon>Nitriliruptoria</taxon>
        <taxon>Egibacterales</taxon>
        <taxon>Egibacteraceae</taxon>
        <taxon>Egibacter</taxon>
    </lineage>
</organism>
<feature type="binding site" evidence="5">
    <location>
        <begin position="85"/>
        <end position="88"/>
    </location>
    <ligand>
        <name>AMP</name>
        <dbReference type="ChEBI" id="CHEBI:456215"/>
    </ligand>
</feature>
<dbReference type="OrthoDB" id="9805030at2"/>
<evidence type="ECO:0000256" key="3">
    <source>
        <dbReference type="ARBA" id="ARBA00022741"/>
    </source>
</evidence>
<evidence type="ECO:0000256" key="1">
    <source>
        <dbReference type="ARBA" id="ARBA00022679"/>
    </source>
</evidence>
<comment type="pathway">
    <text evidence="5">Purine metabolism; AMP biosynthesis via salvage pathway; AMP from ADP: step 1/1.</text>
</comment>
<keyword evidence="3 5" id="KW-0547">Nucleotide-binding</keyword>
<comment type="function">
    <text evidence="5">Catalyzes the reversible transfer of the terminal phosphate group between ATP and AMP. Plays an important role in cellular energy homeostasis and in adenine nucleotide metabolism.</text>
</comment>
<dbReference type="AlphaFoldDB" id="A0A411YGU3"/>
<dbReference type="PANTHER" id="PTHR23359">
    <property type="entry name" value="NUCLEOTIDE KINASE"/>
    <property type="match status" value="1"/>
</dbReference>
<comment type="similarity">
    <text evidence="5 6">Belongs to the adenylate kinase family.</text>
</comment>
<dbReference type="NCBIfam" id="NF011100">
    <property type="entry name" value="PRK14527.1"/>
    <property type="match status" value="1"/>
</dbReference>
<evidence type="ECO:0000256" key="5">
    <source>
        <dbReference type="HAMAP-Rule" id="MF_00235"/>
    </source>
</evidence>
<dbReference type="NCBIfam" id="NF001381">
    <property type="entry name" value="PRK00279.1-3"/>
    <property type="match status" value="1"/>
</dbReference>
<feature type="binding site" evidence="5">
    <location>
        <position position="36"/>
    </location>
    <ligand>
        <name>AMP</name>
        <dbReference type="ChEBI" id="CHEBI:456215"/>
    </ligand>
</feature>
<dbReference type="InterPro" id="IPR000850">
    <property type="entry name" value="Adenylat/UMP-CMP_kin"/>
</dbReference>
<dbReference type="KEGG" id="erz:ER308_13460"/>
<dbReference type="EC" id="2.7.4.3" evidence="5 7"/>
<evidence type="ECO:0000313" key="9">
    <source>
        <dbReference type="Proteomes" id="UP000291469"/>
    </source>
</evidence>
<dbReference type="GO" id="GO:0005524">
    <property type="term" value="F:ATP binding"/>
    <property type="evidence" value="ECO:0007669"/>
    <property type="project" value="UniProtKB-UniRule"/>
</dbReference>
<dbReference type="EMBL" id="CP036402">
    <property type="protein sequence ID" value="QBI20470.1"/>
    <property type="molecule type" value="Genomic_DNA"/>
</dbReference>
<dbReference type="GO" id="GO:0044209">
    <property type="term" value="P:AMP salvage"/>
    <property type="evidence" value="ECO:0007669"/>
    <property type="project" value="UniProtKB-UniRule"/>
</dbReference>
<keyword evidence="5 7" id="KW-0067">ATP-binding</keyword>
<dbReference type="Gene3D" id="3.40.50.300">
    <property type="entry name" value="P-loop containing nucleotide triphosphate hydrolases"/>
    <property type="match status" value="1"/>
</dbReference>
<dbReference type="GO" id="GO:0004017">
    <property type="term" value="F:AMP kinase activity"/>
    <property type="evidence" value="ECO:0007669"/>
    <property type="project" value="UniProtKB-UniRule"/>
</dbReference>
<dbReference type="InterPro" id="IPR033690">
    <property type="entry name" value="Adenylat_kinase_CS"/>
</dbReference>
<keyword evidence="1 5" id="KW-0808">Transferase</keyword>
<dbReference type="SUPFAM" id="SSF52540">
    <property type="entry name" value="P-loop containing nucleoside triphosphate hydrolases"/>
    <property type="match status" value="1"/>
</dbReference>
<evidence type="ECO:0000256" key="2">
    <source>
        <dbReference type="ARBA" id="ARBA00022727"/>
    </source>
</evidence>
<dbReference type="NCBIfam" id="NF011105">
    <property type="entry name" value="PRK14532.1"/>
    <property type="match status" value="1"/>
</dbReference>
<evidence type="ECO:0000256" key="4">
    <source>
        <dbReference type="ARBA" id="ARBA00022777"/>
    </source>
</evidence>
<comment type="catalytic activity">
    <reaction evidence="5 7">
        <text>AMP + ATP = 2 ADP</text>
        <dbReference type="Rhea" id="RHEA:12973"/>
        <dbReference type="ChEBI" id="CHEBI:30616"/>
        <dbReference type="ChEBI" id="CHEBI:456215"/>
        <dbReference type="ChEBI" id="CHEBI:456216"/>
        <dbReference type="EC" id="2.7.4.3"/>
    </reaction>
</comment>
<evidence type="ECO:0000256" key="7">
    <source>
        <dbReference type="RuleBase" id="RU003331"/>
    </source>
</evidence>
<dbReference type="InterPro" id="IPR027417">
    <property type="entry name" value="P-loop_NTPase"/>
</dbReference>
<evidence type="ECO:0000313" key="8">
    <source>
        <dbReference type="EMBL" id="QBI20470.1"/>
    </source>
</evidence>
<keyword evidence="5" id="KW-0963">Cytoplasm</keyword>
<feature type="binding site" evidence="5">
    <location>
        <position position="31"/>
    </location>
    <ligand>
        <name>AMP</name>
        <dbReference type="ChEBI" id="CHEBI:456215"/>
    </ligand>
</feature>
<feature type="binding site" evidence="5">
    <location>
        <position position="92"/>
    </location>
    <ligand>
        <name>AMP</name>
        <dbReference type="ChEBI" id="CHEBI:456215"/>
    </ligand>
</feature>
<comment type="subcellular location">
    <subcellularLocation>
        <location evidence="5 7">Cytoplasm</location>
    </subcellularLocation>
</comment>
<dbReference type="PROSITE" id="PS00113">
    <property type="entry name" value="ADENYLATE_KINASE"/>
    <property type="match status" value="1"/>
</dbReference>
<name>A0A411YGU3_9ACTN</name>
<dbReference type="Proteomes" id="UP000291469">
    <property type="component" value="Chromosome"/>
</dbReference>
<feature type="binding site" evidence="5">
    <location>
        <position position="144"/>
    </location>
    <ligand>
        <name>AMP</name>
        <dbReference type="ChEBI" id="CHEBI:456215"/>
    </ligand>
</feature>
<comment type="domain">
    <text evidence="5">Consists of three domains, a large central CORE domain and two small peripheral domains, NMPbind and LID, which undergo movements during catalysis. The LID domain closes over the site of phosphoryl transfer upon ATP binding. Assembling and dissambling the active center during each catalytic cycle provides an effective means to prevent ATP hydrolysis.</text>
</comment>
<feature type="binding site" evidence="5">
    <location>
        <position position="127"/>
    </location>
    <ligand>
        <name>ATP</name>
        <dbReference type="ChEBI" id="CHEBI:30616"/>
    </ligand>
</feature>
<evidence type="ECO:0000256" key="6">
    <source>
        <dbReference type="RuleBase" id="RU003330"/>
    </source>
</evidence>
<dbReference type="NCBIfam" id="NF011101">
    <property type="entry name" value="PRK14528.1"/>
    <property type="match status" value="1"/>
</dbReference>
<gene>
    <name evidence="5" type="primary">adk</name>
    <name evidence="8" type="ORF">ER308_13460</name>
</gene>
<dbReference type="RefSeq" id="WP_131155466.1">
    <property type="nucleotide sequence ID" value="NZ_CP036402.1"/>
</dbReference>
<dbReference type="Pfam" id="PF00406">
    <property type="entry name" value="ADK"/>
    <property type="match status" value="1"/>
</dbReference>
<feature type="binding site" evidence="5">
    <location>
        <position position="172"/>
    </location>
    <ligand>
        <name>ATP</name>
        <dbReference type="ChEBI" id="CHEBI:30616"/>
    </ligand>
</feature>
<sequence length="191" mass="21165">MRLVLLGPPGAGKGTQAELIARDHGIPHVSTGDIFRANVGQETQLGLEATAYMDRGELVPDDVVNRMVEDRLAQPDAAPGFLLDGYPRTTAQAEALELLLQERDTPLDAVLRFVVPEEELLARLEARREAEHRSDDDAEVIRKRLVEYRSKTAPLEDFYAERGLVRDIDAVGTVEEVRERAEKVLQGLKGA</sequence>
<feature type="region of interest" description="NMP" evidence="5">
    <location>
        <begin position="30"/>
        <end position="59"/>
    </location>
</feature>